<reference evidence="7 8" key="1">
    <citation type="submission" date="2018-01" db="EMBL/GenBank/DDBJ databases">
        <authorList>
            <person name="Gaut B.S."/>
            <person name="Morton B.R."/>
            <person name="Clegg M.T."/>
            <person name="Duvall M.R."/>
        </authorList>
    </citation>
    <scope>NUCLEOTIDE SEQUENCE [LARGE SCALE GENOMIC DNA]</scope>
    <source>
        <strain evidence="7 8">HR-AV</strain>
    </source>
</reference>
<feature type="transmembrane region" description="Helical" evidence="6">
    <location>
        <begin position="346"/>
        <end position="371"/>
    </location>
</feature>
<dbReference type="EMBL" id="PQVF01000001">
    <property type="protein sequence ID" value="POY39250.1"/>
    <property type="molecule type" value="Genomic_DNA"/>
</dbReference>
<evidence type="ECO:0000256" key="5">
    <source>
        <dbReference type="ARBA" id="ARBA00023136"/>
    </source>
</evidence>
<evidence type="ECO:0000256" key="6">
    <source>
        <dbReference type="SAM" id="Phobius"/>
    </source>
</evidence>
<dbReference type="GO" id="GO:0005886">
    <property type="term" value="C:plasma membrane"/>
    <property type="evidence" value="ECO:0007669"/>
    <property type="project" value="UniProtKB-SubCell"/>
</dbReference>
<feature type="transmembrane region" description="Helical" evidence="6">
    <location>
        <begin position="274"/>
        <end position="294"/>
    </location>
</feature>
<feature type="transmembrane region" description="Helical" evidence="6">
    <location>
        <begin position="378"/>
        <end position="397"/>
    </location>
</feature>
<proteinExistence type="predicted"/>
<evidence type="ECO:0000256" key="3">
    <source>
        <dbReference type="ARBA" id="ARBA00022692"/>
    </source>
</evidence>
<keyword evidence="4 6" id="KW-1133">Transmembrane helix</keyword>
<feature type="transmembrane region" description="Helical" evidence="6">
    <location>
        <begin position="472"/>
        <end position="492"/>
    </location>
</feature>
<dbReference type="PANTHER" id="PTHR30250">
    <property type="entry name" value="PST FAMILY PREDICTED COLANIC ACID TRANSPORTER"/>
    <property type="match status" value="1"/>
</dbReference>
<dbReference type="InterPro" id="IPR050833">
    <property type="entry name" value="Poly_Biosynth_Transport"/>
</dbReference>
<evidence type="ECO:0000256" key="2">
    <source>
        <dbReference type="ARBA" id="ARBA00022475"/>
    </source>
</evidence>
<evidence type="ECO:0000256" key="4">
    <source>
        <dbReference type="ARBA" id="ARBA00022989"/>
    </source>
</evidence>
<comment type="subcellular location">
    <subcellularLocation>
        <location evidence="1">Cell membrane</location>
        <topology evidence="1">Multi-pass membrane protein</topology>
    </subcellularLocation>
</comment>
<feature type="transmembrane region" description="Helical" evidence="6">
    <location>
        <begin position="437"/>
        <end position="460"/>
    </location>
</feature>
<evidence type="ECO:0000313" key="8">
    <source>
        <dbReference type="Proteomes" id="UP000236893"/>
    </source>
</evidence>
<feature type="transmembrane region" description="Helical" evidence="6">
    <location>
        <begin position="184"/>
        <end position="204"/>
    </location>
</feature>
<keyword evidence="3 6" id="KW-0812">Transmembrane</keyword>
<feature type="transmembrane region" description="Helical" evidence="6">
    <location>
        <begin position="91"/>
        <end position="113"/>
    </location>
</feature>
<dbReference type="OrthoDB" id="813918at2"/>
<comment type="caution">
    <text evidence="7">The sequence shown here is derived from an EMBL/GenBank/DDBJ whole genome shotgun (WGS) entry which is preliminary data.</text>
</comment>
<gene>
    <name evidence="7" type="ORF">C3K47_01785</name>
</gene>
<feature type="transmembrane region" description="Helical" evidence="6">
    <location>
        <begin position="403"/>
        <end position="425"/>
    </location>
</feature>
<keyword evidence="2" id="KW-1003">Cell membrane</keyword>
<feature type="transmembrane region" description="Helical" evidence="6">
    <location>
        <begin position="225"/>
        <end position="246"/>
    </location>
</feature>
<keyword evidence="8" id="KW-1185">Reference proteome</keyword>
<evidence type="ECO:0000313" key="7">
    <source>
        <dbReference type="EMBL" id="POY39250.1"/>
    </source>
</evidence>
<organism evidence="7 8">
    <name type="scientific">Solitalea longa</name>
    <dbReference type="NCBI Taxonomy" id="2079460"/>
    <lineage>
        <taxon>Bacteria</taxon>
        <taxon>Pseudomonadati</taxon>
        <taxon>Bacteroidota</taxon>
        <taxon>Sphingobacteriia</taxon>
        <taxon>Sphingobacteriales</taxon>
        <taxon>Sphingobacteriaceae</taxon>
        <taxon>Solitalea</taxon>
    </lineage>
</organism>
<dbReference type="RefSeq" id="WP_103787352.1">
    <property type="nucleotide sequence ID" value="NZ_PQVF01000001.1"/>
</dbReference>
<dbReference type="PANTHER" id="PTHR30250:SF11">
    <property type="entry name" value="O-ANTIGEN TRANSPORTER-RELATED"/>
    <property type="match status" value="1"/>
</dbReference>
<dbReference type="AlphaFoldDB" id="A0A2S5A9I8"/>
<keyword evidence="5 6" id="KW-0472">Membrane</keyword>
<feature type="transmembrane region" description="Helical" evidence="6">
    <location>
        <begin position="315"/>
        <end position="340"/>
    </location>
</feature>
<dbReference type="Proteomes" id="UP000236893">
    <property type="component" value="Unassembled WGS sequence"/>
</dbReference>
<evidence type="ECO:0000256" key="1">
    <source>
        <dbReference type="ARBA" id="ARBA00004651"/>
    </source>
</evidence>
<evidence type="ECO:0008006" key="9">
    <source>
        <dbReference type="Google" id="ProtNLM"/>
    </source>
</evidence>
<feature type="transmembrane region" description="Helical" evidence="6">
    <location>
        <begin position="158"/>
        <end position="178"/>
    </location>
</feature>
<feature type="transmembrane region" description="Helical" evidence="6">
    <location>
        <begin position="125"/>
        <end position="146"/>
    </location>
</feature>
<protein>
    <recommendedName>
        <fullName evidence="9">Polysaccharide biosynthesis protein</fullName>
    </recommendedName>
</protein>
<sequence>MSSSSLANILSGSLWGILAKSIDAIVKFFTIPLLVGFYGKADYGLIALAFSLNAYLRLMDMGLNIGSIRYFSMWIMQKEWDKIGKVSRSSIVFYGWIGVLNAVVFLFIAFYGGSFFKIVPSQLYVFQWMMCTLAASAVFNWASNVIIQFLTAYGELAWINKIAVLSSVLNLATVFLAIKCLIPLNYYFLLYILSTLIIIPLNIYRLKITQMPILDLIMPVWDGKAFKEILGYSVAIFAMSLFQFSADNLRPILLGKYAGKGIEVLTDYRVIQTIASLITAFGGVFLQVLLPSASKIYVNNDTHKINKLAYNGTRYISIFLSLVVFLLIVNAKVLLVLYMGKSYEELSIWLIIWLLTVLLSMHNAPIATFVLSSGKTKFLIYSSAISCILSLPITAFFAHKYNVGSAVMGYFFYIVLQLMCYYCYYIPFELKLDVKQILFKSFLPGVVVGCIACLLTYFIGDLIPDLSGFKKLIFQSIAFSLQFGIYLFLFVLKREEISEIKNKLRPRVGLT</sequence>
<name>A0A2S5A9I8_9SPHI</name>
<accession>A0A2S5A9I8</accession>